<protein>
    <submittedName>
        <fullName evidence="2">Uncharacterized protein</fullName>
    </submittedName>
</protein>
<keyword evidence="3" id="KW-1185">Reference proteome</keyword>
<reference evidence="2 3" key="1">
    <citation type="journal article" date="2016" name="Sci. Rep.">
        <title>Metabolic traits of an uncultured archaeal lineage -MSBL1- from brine pools of the Red Sea.</title>
        <authorList>
            <person name="Mwirichia R."/>
            <person name="Alam I."/>
            <person name="Rashid M."/>
            <person name="Vinu M."/>
            <person name="Ba-Alawi W."/>
            <person name="Anthony Kamau A."/>
            <person name="Kamanda Ngugi D."/>
            <person name="Goker M."/>
            <person name="Klenk H.P."/>
            <person name="Bajic V."/>
            <person name="Stingl U."/>
        </authorList>
    </citation>
    <scope>NUCLEOTIDE SEQUENCE [LARGE SCALE GENOMIC DNA]</scope>
    <source>
        <strain evidence="2">SCGC-AAA259I07</strain>
    </source>
</reference>
<sequence>MTNIGAYMSIVGLVGLAIIVIGFGYEMIKTVERRKCNIARTVVGMFILASVLLFYHAFTLGDKIFMTLNLILIGVNSVNFYYA</sequence>
<keyword evidence="1" id="KW-0472">Membrane</keyword>
<organism evidence="2 3">
    <name type="scientific">candidate division MSBL1 archaeon SCGC-AAA259I07</name>
    <dbReference type="NCBI Taxonomy" id="1698266"/>
    <lineage>
        <taxon>Archaea</taxon>
        <taxon>Methanobacteriati</taxon>
        <taxon>Methanobacteriota</taxon>
        <taxon>candidate division MSBL1</taxon>
    </lineage>
</organism>
<name>A0A133ULV6_9EURY</name>
<keyword evidence="1" id="KW-0812">Transmembrane</keyword>
<evidence type="ECO:0000256" key="1">
    <source>
        <dbReference type="SAM" id="Phobius"/>
    </source>
</evidence>
<evidence type="ECO:0000313" key="3">
    <source>
        <dbReference type="Proteomes" id="UP000070155"/>
    </source>
</evidence>
<dbReference type="AlphaFoldDB" id="A0A133ULV6"/>
<gene>
    <name evidence="2" type="ORF">AKJ36_01280</name>
</gene>
<comment type="caution">
    <text evidence="2">The sequence shown here is derived from an EMBL/GenBank/DDBJ whole genome shotgun (WGS) entry which is preliminary data.</text>
</comment>
<proteinExistence type="predicted"/>
<keyword evidence="1" id="KW-1133">Transmembrane helix</keyword>
<evidence type="ECO:0000313" key="2">
    <source>
        <dbReference type="EMBL" id="KXA95183.1"/>
    </source>
</evidence>
<dbReference type="EMBL" id="LHXQ01000012">
    <property type="protein sequence ID" value="KXA95183.1"/>
    <property type="molecule type" value="Genomic_DNA"/>
</dbReference>
<feature type="transmembrane region" description="Helical" evidence="1">
    <location>
        <begin position="37"/>
        <end position="58"/>
    </location>
</feature>
<feature type="transmembrane region" description="Helical" evidence="1">
    <location>
        <begin position="6"/>
        <end position="25"/>
    </location>
</feature>
<accession>A0A133ULV6</accession>
<dbReference type="Proteomes" id="UP000070155">
    <property type="component" value="Unassembled WGS sequence"/>
</dbReference>
<feature type="transmembrane region" description="Helical" evidence="1">
    <location>
        <begin position="64"/>
        <end position="82"/>
    </location>
</feature>